<gene>
    <name evidence="1" type="ORF">VC83_03511</name>
</gene>
<dbReference type="EMBL" id="KV441391">
    <property type="protein sequence ID" value="OAF60519.1"/>
    <property type="molecule type" value="Genomic_DNA"/>
</dbReference>
<evidence type="ECO:0000313" key="1">
    <source>
        <dbReference type="EMBL" id="OAF60519.1"/>
    </source>
</evidence>
<dbReference type="OrthoDB" id="3439650at2759"/>
<dbReference type="Proteomes" id="UP000077154">
    <property type="component" value="Unassembled WGS sequence"/>
</dbReference>
<dbReference type="GeneID" id="36286587"/>
<name>A0A177AEH9_9PEZI</name>
<sequence>MTTASQKTSLNTGQCFQLTALGQKAFQNGFMEHGENWRPELQGPQIPVIALVCGDTLIQPPGTIHAPITLTDCMFTGTMVWRERDLKLSLTEWLFLANNGSCTNEHLPQQTPEILQYLLPRVKLEPEKFGYAVEELPQLEETSTEEEA</sequence>
<dbReference type="RefSeq" id="XP_024325800.1">
    <property type="nucleotide sequence ID" value="XM_024467157.1"/>
</dbReference>
<protein>
    <recommendedName>
        <fullName evidence="2">JmjC domain-containing protein</fullName>
    </recommendedName>
</protein>
<organism evidence="1">
    <name type="scientific">Pseudogymnoascus destructans</name>
    <dbReference type="NCBI Taxonomy" id="655981"/>
    <lineage>
        <taxon>Eukaryota</taxon>
        <taxon>Fungi</taxon>
        <taxon>Dikarya</taxon>
        <taxon>Ascomycota</taxon>
        <taxon>Pezizomycotina</taxon>
        <taxon>Leotiomycetes</taxon>
        <taxon>Thelebolales</taxon>
        <taxon>Thelebolaceae</taxon>
        <taxon>Pseudogymnoascus</taxon>
    </lineage>
</organism>
<dbReference type="VEuPathDB" id="FungiDB:GMDG_03111"/>
<dbReference type="AlphaFoldDB" id="A0A177AEH9"/>
<proteinExistence type="predicted"/>
<accession>A0A177AEH9</accession>
<evidence type="ECO:0008006" key="2">
    <source>
        <dbReference type="Google" id="ProtNLM"/>
    </source>
</evidence>
<reference evidence="1" key="1">
    <citation type="submission" date="2016-03" db="EMBL/GenBank/DDBJ databases">
        <title>Updated assembly of Pseudogymnoascus destructans, the fungus causing white-nose syndrome of bats.</title>
        <authorList>
            <person name="Palmer J.M."/>
            <person name="Drees K.P."/>
            <person name="Foster J.T."/>
            <person name="Lindner D.L."/>
        </authorList>
    </citation>
    <scope>NUCLEOTIDE SEQUENCE [LARGE SCALE GENOMIC DNA]</scope>
    <source>
        <strain evidence="1">20631-21</strain>
    </source>
</reference>